<dbReference type="InterPro" id="IPR050748">
    <property type="entry name" value="Glycosyltrans_8_dom-fam"/>
</dbReference>
<dbReference type="EMBL" id="JAGGKT010000009">
    <property type="protein sequence ID" value="MBP1933017.1"/>
    <property type="molecule type" value="Genomic_DNA"/>
</dbReference>
<organism evidence="4 5">
    <name type="scientific">Ammoniphilus resinae</name>
    <dbReference type="NCBI Taxonomy" id="861532"/>
    <lineage>
        <taxon>Bacteria</taxon>
        <taxon>Bacillati</taxon>
        <taxon>Bacillota</taxon>
        <taxon>Bacilli</taxon>
        <taxon>Bacillales</taxon>
        <taxon>Paenibacillaceae</taxon>
        <taxon>Aneurinibacillus group</taxon>
        <taxon>Ammoniphilus</taxon>
    </lineage>
</organism>
<dbReference type="CDD" id="cd04194">
    <property type="entry name" value="GT8_A4GalT_like"/>
    <property type="match status" value="1"/>
</dbReference>
<dbReference type="RefSeq" id="WP_209811048.1">
    <property type="nucleotide sequence ID" value="NZ_JAGGKT010000009.1"/>
</dbReference>
<gene>
    <name evidence="4" type="ORF">J2Z37_003028</name>
</gene>
<dbReference type="PANTHER" id="PTHR13778">
    <property type="entry name" value="GLYCOSYLTRANSFERASE 8 DOMAIN-CONTAINING PROTEIN"/>
    <property type="match status" value="1"/>
</dbReference>
<keyword evidence="1" id="KW-0328">Glycosyltransferase</keyword>
<accession>A0ABS4GRV6</accession>
<keyword evidence="2" id="KW-0808">Transferase</keyword>
<proteinExistence type="predicted"/>
<evidence type="ECO:0000313" key="4">
    <source>
        <dbReference type="EMBL" id="MBP1933017.1"/>
    </source>
</evidence>
<name>A0ABS4GRV6_9BACL</name>
<evidence type="ECO:0000256" key="2">
    <source>
        <dbReference type="ARBA" id="ARBA00022679"/>
    </source>
</evidence>
<reference evidence="4 5" key="1">
    <citation type="submission" date="2021-03" db="EMBL/GenBank/DDBJ databases">
        <title>Genomic Encyclopedia of Type Strains, Phase IV (KMG-IV): sequencing the most valuable type-strain genomes for metagenomic binning, comparative biology and taxonomic classification.</title>
        <authorList>
            <person name="Goeker M."/>
        </authorList>
    </citation>
    <scope>NUCLEOTIDE SEQUENCE [LARGE SCALE GENOMIC DNA]</scope>
    <source>
        <strain evidence="4 5">DSM 24738</strain>
    </source>
</reference>
<evidence type="ECO:0000313" key="5">
    <source>
        <dbReference type="Proteomes" id="UP001519343"/>
    </source>
</evidence>
<dbReference type="InterPro" id="IPR029044">
    <property type="entry name" value="Nucleotide-diphossugar_trans"/>
</dbReference>
<dbReference type="Pfam" id="PF01501">
    <property type="entry name" value="Glyco_transf_8"/>
    <property type="match status" value="1"/>
</dbReference>
<dbReference type="SUPFAM" id="SSF53448">
    <property type="entry name" value="Nucleotide-diphospho-sugar transferases"/>
    <property type="match status" value="1"/>
</dbReference>
<evidence type="ECO:0000256" key="3">
    <source>
        <dbReference type="ARBA" id="ARBA00022723"/>
    </source>
</evidence>
<keyword evidence="5" id="KW-1185">Reference proteome</keyword>
<keyword evidence="3" id="KW-0479">Metal-binding</keyword>
<dbReference type="Proteomes" id="UP001519343">
    <property type="component" value="Unassembled WGS sequence"/>
</dbReference>
<dbReference type="InterPro" id="IPR002495">
    <property type="entry name" value="Glyco_trans_8"/>
</dbReference>
<protein>
    <submittedName>
        <fullName evidence="4">Lipopolysaccharide biosynthesis glycosyltransferase</fullName>
    </submittedName>
</protein>
<dbReference type="PANTHER" id="PTHR13778:SF47">
    <property type="entry name" value="LIPOPOLYSACCHARIDE 1,3-GALACTOSYLTRANSFERASE"/>
    <property type="match status" value="1"/>
</dbReference>
<sequence>MSRINIVTAADDRYAGYLAVMLFSLLENKSSSMPVTIYIIDSQISLENKTLLNNIIKKFNCEIIYLTLDSTIYENFKTLRHITKETYFRISIPELLDKSIEKTIYLDSDLIVKEDITLLWNHHVDHYFLGAVKDAYLRKSRNSYLSIPKDSDYFNAGVLVLNLKRWREFNITKKIIDFIKNNSEKIVFPSQDPMNAVLHDAWLPLNEKWNYQPYLHKTSPLVKPSIIHYCGSDKPWNSNHPLRHYYIEYAEKVFPSSHFESLLTKKVRKRRRRKRRRRL</sequence>
<comment type="caution">
    <text evidence="4">The sequence shown here is derived from an EMBL/GenBank/DDBJ whole genome shotgun (WGS) entry which is preliminary data.</text>
</comment>
<dbReference type="Gene3D" id="3.90.550.10">
    <property type="entry name" value="Spore Coat Polysaccharide Biosynthesis Protein SpsA, Chain A"/>
    <property type="match status" value="1"/>
</dbReference>
<evidence type="ECO:0000256" key="1">
    <source>
        <dbReference type="ARBA" id="ARBA00022676"/>
    </source>
</evidence>